<comment type="caution">
    <text evidence="2">The sequence shown here is derived from an EMBL/GenBank/DDBJ whole genome shotgun (WGS) entry which is preliminary data.</text>
</comment>
<evidence type="ECO:0000313" key="3">
    <source>
        <dbReference type="Proteomes" id="UP000195011"/>
    </source>
</evidence>
<evidence type="ECO:0000313" key="2">
    <source>
        <dbReference type="EMBL" id="OUE19141.1"/>
    </source>
</evidence>
<feature type="domain" description="GmrSD restriction endonucleases N-terminal" evidence="1">
    <location>
        <begin position="10"/>
        <end position="158"/>
    </location>
</feature>
<dbReference type="InterPro" id="IPR004919">
    <property type="entry name" value="GmrSD_N"/>
</dbReference>
<dbReference type="PANTHER" id="PTHR39639:SF1">
    <property type="entry name" value="DUF262 DOMAIN-CONTAINING PROTEIN"/>
    <property type="match status" value="1"/>
</dbReference>
<dbReference type="AlphaFoldDB" id="A0A251Y4E6"/>
<reference evidence="2 3" key="1">
    <citation type="submission" date="2016-08" db="EMBL/GenBank/DDBJ databases">
        <title>Genome sequence of Clavibacter michiganensis spp strain CFBP8017.</title>
        <authorList>
            <person name="Thapa S.P."/>
            <person name="Coaker G."/>
            <person name="Jacques M.-A."/>
        </authorList>
    </citation>
    <scope>NUCLEOTIDE SEQUENCE [LARGE SCALE GENOMIC DNA]</scope>
    <source>
        <strain evidence="2">CFBP8017</strain>
    </source>
</reference>
<protein>
    <recommendedName>
        <fullName evidence="1">GmrSD restriction endonucleases N-terminal domain-containing protein</fullName>
    </recommendedName>
</protein>
<gene>
    <name evidence="2" type="ORF">BFL36_13950</name>
</gene>
<organism evidence="2 3">
    <name type="scientific">Clavibacter michiganensis</name>
    <dbReference type="NCBI Taxonomy" id="28447"/>
    <lineage>
        <taxon>Bacteria</taxon>
        <taxon>Bacillati</taxon>
        <taxon>Actinomycetota</taxon>
        <taxon>Actinomycetes</taxon>
        <taxon>Micrococcales</taxon>
        <taxon>Microbacteriaceae</taxon>
        <taxon>Clavibacter</taxon>
    </lineage>
</organism>
<name>A0A251Y4E6_9MICO</name>
<dbReference type="RefSeq" id="WP_086518483.1">
    <property type="nucleotide sequence ID" value="NZ_MDJY01000060.1"/>
</dbReference>
<dbReference type="EMBL" id="MDJY01000060">
    <property type="protein sequence ID" value="OUE19141.1"/>
    <property type="molecule type" value="Genomic_DNA"/>
</dbReference>
<sequence length="386" mass="43631">MKLTKSDLQLETLVNRIRNSELDLQPNFQRGEVWDIKRKQRLVDTILREWYVPAIHVVIDTENSEVVLDGQQRLVAIREFFDGKVKINGFLDPSSPWLQQWHNATYDQLPPAVQRGVARFVIQVVTLTDYKPEEPNELFFRLNQSYNLTPSEKRNALHGAARDQVKSIVVQLTRDGLLAADRVGFSNGRLAYDDIIARCCAAIELGNLREHINNNVVEQFYRRGPFSARTITGILQAGHLLIRQIDTAGGRVKFNKGTLQTWLLYSLWATAETGPIPPTLLRDFELTRSALRKGQANVAYSSDALSSVVSLYDDRASYRVTDVSSVLSRDLAIHLFSLATYGTSPRRSSDLLMARLSKPSDEAFPTIITKYLALSSWGDPFYGETT</sequence>
<dbReference type="Pfam" id="PF03235">
    <property type="entry name" value="GmrSD_N"/>
    <property type="match status" value="1"/>
</dbReference>
<evidence type="ECO:0000259" key="1">
    <source>
        <dbReference type="Pfam" id="PF03235"/>
    </source>
</evidence>
<accession>A0A251Y4E6</accession>
<proteinExistence type="predicted"/>
<dbReference type="PANTHER" id="PTHR39639">
    <property type="entry name" value="CHROMOSOME 16, WHOLE GENOME SHOTGUN SEQUENCE"/>
    <property type="match status" value="1"/>
</dbReference>
<dbReference type="Proteomes" id="UP000195011">
    <property type="component" value="Unassembled WGS sequence"/>
</dbReference>